<dbReference type="InterPro" id="IPR000539">
    <property type="entry name" value="Frizzled/Smoothened_7TM"/>
</dbReference>
<dbReference type="PANTHER" id="PTHR15976:SF17">
    <property type="entry name" value="CONSTITUTIVE COACTIVATOR OF PEROXISOME PROLIFERATOR-ACTIVATED RECEPTOR GAMMA"/>
    <property type="match status" value="1"/>
</dbReference>
<keyword evidence="3" id="KW-1133">Transmembrane helix</keyword>
<dbReference type="Proteomes" id="UP000289886">
    <property type="component" value="Unassembled WGS sequence"/>
</dbReference>
<keyword evidence="3" id="KW-0812">Transmembrane</keyword>
<gene>
    <name evidence="6" type="ORF">EOD39_10608</name>
</gene>
<dbReference type="Pfam" id="PF01534">
    <property type="entry name" value="Frizzled"/>
    <property type="match status" value="1"/>
</dbReference>
<dbReference type="GO" id="GO:0005634">
    <property type="term" value="C:nucleus"/>
    <property type="evidence" value="ECO:0007669"/>
    <property type="project" value="TreeGrafter"/>
</dbReference>
<organism evidence="6 7">
    <name type="scientific">Acipenser ruthenus</name>
    <name type="common">Sterlet sturgeon</name>
    <dbReference type="NCBI Taxonomy" id="7906"/>
    <lineage>
        <taxon>Eukaryota</taxon>
        <taxon>Metazoa</taxon>
        <taxon>Chordata</taxon>
        <taxon>Craniata</taxon>
        <taxon>Vertebrata</taxon>
        <taxon>Euteleostomi</taxon>
        <taxon>Actinopterygii</taxon>
        <taxon>Chondrostei</taxon>
        <taxon>Acipenseriformes</taxon>
        <taxon>Acipenseridae</taxon>
        <taxon>Acipenser</taxon>
    </lineage>
</organism>
<dbReference type="Gene3D" id="1.20.1070.10">
    <property type="entry name" value="Rhodopsin 7-helix transmembrane proteins"/>
    <property type="match status" value="1"/>
</dbReference>
<keyword evidence="2 6" id="KW-0675">Receptor</keyword>
<keyword evidence="3" id="KW-0472">Membrane</keyword>
<accession>A0A444TXD9</accession>
<dbReference type="PANTHER" id="PTHR15976">
    <property type="entry name" value="CONSTITUTIVE COACTIVATOR OF PEROXISOME PROLIFERATOR-ACTIVATED RECEPTOR GAMMA"/>
    <property type="match status" value="1"/>
</dbReference>
<comment type="caution">
    <text evidence="6">The sequence shown here is derived from an EMBL/GenBank/DDBJ whole genome shotgun (WGS) entry which is preliminary data.</text>
</comment>
<protein>
    <submittedName>
        <fullName evidence="6">Constitutive coactivator of peroxisome proliferator-activated receptor gamma</fullName>
    </submittedName>
</protein>
<evidence type="ECO:0000256" key="2">
    <source>
        <dbReference type="ARBA" id="ARBA00023170"/>
    </source>
</evidence>
<evidence type="ECO:0000313" key="6">
    <source>
        <dbReference type="EMBL" id="RXM27578.1"/>
    </source>
</evidence>
<dbReference type="InterPro" id="IPR029060">
    <property type="entry name" value="PIN-like_dom_sf"/>
</dbReference>
<dbReference type="EMBL" id="SCEB01215804">
    <property type="protein sequence ID" value="RXM27578.1"/>
    <property type="molecule type" value="Genomic_DNA"/>
</dbReference>
<keyword evidence="7" id="KW-1185">Reference proteome</keyword>
<evidence type="ECO:0000259" key="4">
    <source>
        <dbReference type="SMART" id="SM00485"/>
    </source>
</evidence>
<dbReference type="GO" id="GO:0007166">
    <property type="term" value="P:cell surface receptor signaling pathway"/>
    <property type="evidence" value="ECO:0007669"/>
    <property type="project" value="InterPro"/>
</dbReference>
<feature type="domain" description="XPG N-terminal" evidence="4">
    <location>
        <begin position="1"/>
        <end position="111"/>
    </location>
</feature>
<dbReference type="GO" id="GO:0016020">
    <property type="term" value="C:membrane"/>
    <property type="evidence" value="ECO:0007669"/>
    <property type="project" value="InterPro"/>
</dbReference>
<name>A0A444TXD9_ACIRT</name>
<dbReference type="CDD" id="cd18672">
    <property type="entry name" value="PIN_FAM120B-like"/>
    <property type="match status" value="1"/>
</dbReference>
<dbReference type="Gene3D" id="3.40.50.1010">
    <property type="entry name" value="5'-nuclease"/>
    <property type="match status" value="1"/>
</dbReference>
<evidence type="ECO:0000256" key="1">
    <source>
        <dbReference type="ARBA" id="ARBA00009495"/>
    </source>
</evidence>
<reference evidence="6 7" key="1">
    <citation type="submission" date="2019-01" db="EMBL/GenBank/DDBJ databases">
        <title>Draft Genome and Complete Hox-Cluster Characterization of the Sterlet Sturgeon (Acipenser ruthenus).</title>
        <authorList>
            <person name="Wei Q."/>
        </authorList>
    </citation>
    <scope>NUCLEOTIDE SEQUENCE [LARGE SCALE GENOMIC DNA]</scope>
    <source>
        <strain evidence="6">WHYD16114868_AA</strain>
        <tissue evidence="6">Blood</tissue>
    </source>
</reference>
<dbReference type="GO" id="GO:0004518">
    <property type="term" value="F:nuclease activity"/>
    <property type="evidence" value="ECO:0007669"/>
    <property type="project" value="InterPro"/>
</dbReference>
<feature type="transmembrane region" description="Helical" evidence="3">
    <location>
        <begin position="529"/>
        <end position="550"/>
    </location>
</feature>
<dbReference type="SMART" id="SM01330">
    <property type="entry name" value="Frizzled"/>
    <property type="match status" value="1"/>
</dbReference>
<sequence length="570" mass="65004">MGVKGLQWFVENVSSEVCVEVNLQEMAKQYQRDQPGCTPTLVVDAMACLRHWYTSEAWVHGGQWREYMHNLETFVRAFTNAGIKLVFFFDGVVEQTKRAEWVKRRLRNNKEISQIFQYIKTTGQQPGREMFFIPSGLATFSRFALKSLGVETWCSVREADYEIASYGLFHNCMGILGQDSDYLIYDTVPYLSISKLQLGRLVTVLFSRENLCQALKLSKSDLPLLACILGNDIVPENQLQKLRRSCMDSYWQKKKKCTQQTVLAVANYISGHLCLSEGLKEITKLPVSEADRALLEKGIDSYLLPEQQTPWLPYRKKHSSYGAQVELRSGSNQDIIQFAKEQHIRADNFMVFNILSAGEVSCSNTLEDDQDPDLPGHALVYRPARQHIYAVLLGAKQDGSESPPSVKEWFVYPGNPLQHAELVTAVPVDLPGRRPDLKILWFSEEPEIKNLRYSTFLALFDIQDLSDELCALETHLIGTCCLLIYIALQVNNLCLEDIDAYLAQTLCVRTKSPDQLACTQVNQKKRPDLILFLMKYLMALVVGIPSVFWVGSKKTCFEWASFFHGRRKKE</sequence>
<dbReference type="SMART" id="SM00485">
    <property type="entry name" value="XPGN"/>
    <property type="match status" value="1"/>
</dbReference>
<proteinExistence type="inferred from homology"/>
<comment type="similarity">
    <text evidence="1">Belongs to the constitutive coactivator of PPAR-gamma family.</text>
</comment>
<dbReference type="SUPFAM" id="SSF88723">
    <property type="entry name" value="PIN domain-like"/>
    <property type="match status" value="1"/>
</dbReference>
<dbReference type="AlphaFoldDB" id="A0A444TXD9"/>
<evidence type="ECO:0000259" key="5">
    <source>
        <dbReference type="SMART" id="SM01330"/>
    </source>
</evidence>
<feature type="domain" description="Frizzled/Smoothened 7TM" evidence="5">
    <location>
        <begin position="336"/>
        <end position="569"/>
    </location>
</feature>
<dbReference type="InterPro" id="IPR006085">
    <property type="entry name" value="XPG_DNA_repair_N"/>
</dbReference>
<evidence type="ECO:0000313" key="7">
    <source>
        <dbReference type="Proteomes" id="UP000289886"/>
    </source>
</evidence>
<dbReference type="InterPro" id="IPR026784">
    <property type="entry name" value="Coact_PPARg"/>
</dbReference>
<evidence type="ECO:0000256" key="3">
    <source>
        <dbReference type="SAM" id="Phobius"/>
    </source>
</evidence>